<dbReference type="GO" id="GO:0016491">
    <property type="term" value="F:oxidoreductase activity"/>
    <property type="evidence" value="ECO:0007669"/>
    <property type="project" value="InterPro"/>
</dbReference>
<dbReference type="InterPro" id="IPR011032">
    <property type="entry name" value="GroES-like_sf"/>
</dbReference>
<evidence type="ECO:0000313" key="2">
    <source>
        <dbReference type="EMBL" id="QNE22543.1"/>
    </source>
</evidence>
<dbReference type="InterPro" id="IPR013149">
    <property type="entry name" value="ADH-like_C"/>
</dbReference>
<dbReference type="Pfam" id="PF08240">
    <property type="entry name" value="ADH_N"/>
    <property type="match status" value="1"/>
</dbReference>
<dbReference type="InterPro" id="IPR051397">
    <property type="entry name" value="Zn-ADH-like_protein"/>
</dbReference>
<dbReference type="Gene3D" id="3.90.180.10">
    <property type="entry name" value="Medium-chain alcohol dehydrogenases, catalytic domain"/>
    <property type="match status" value="1"/>
</dbReference>
<dbReference type="InterPro" id="IPR036291">
    <property type="entry name" value="NAD(P)-bd_dom_sf"/>
</dbReference>
<dbReference type="AlphaFoldDB" id="A0A7G6X8H8"/>
<reference evidence="3" key="1">
    <citation type="submission" date="2019-09" db="EMBL/GenBank/DDBJ databases">
        <title>Antimicrobial potential of Antarctic Bacteria.</title>
        <authorList>
            <person name="Benaud N."/>
            <person name="Edwards R.J."/>
            <person name="Ferrari B.C."/>
        </authorList>
    </citation>
    <scope>NUCLEOTIDE SEQUENCE [LARGE SCALE GENOMIC DNA]</scope>
    <source>
        <strain evidence="3">SPB151</strain>
    </source>
</reference>
<protein>
    <submittedName>
        <fullName evidence="2">Zinc-binding dehydrogenase</fullName>
    </submittedName>
</protein>
<dbReference type="InterPro" id="IPR013154">
    <property type="entry name" value="ADH-like_N"/>
</dbReference>
<dbReference type="PANTHER" id="PTHR43677:SF4">
    <property type="entry name" value="QUINONE OXIDOREDUCTASE-LIKE PROTEIN 2"/>
    <property type="match status" value="1"/>
</dbReference>
<evidence type="ECO:0000259" key="1">
    <source>
        <dbReference type="SMART" id="SM00829"/>
    </source>
</evidence>
<dbReference type="EMBL" id="CP043661">
    <property type="protein sequence ID" value="QNE22543.1"/>
    <property type="molecule type" value="Genomic_DNA"/>
</dbReference>
<evidence type="ECO:0000313" key="3">
    <source>
        <dbReference type="Proteomes" id="UP000515563"/>
    </source>
</evidence>
<name>A0A7G6X8H8_9ACTN</name>
<dbReference type="Gene3D" id="3.40.50.720">
    <property type="entry name" value="NAD(P)-binding Rossmann-like Domain"/>
    <property type="match status" value="1"/>
</dbReference>
<accession>A0A7G6X8H8</accession>
<dbReference type="InterPro" id="IPR020843">
    <property type="entry name" value="ER"/>
</dbReference>
<dbReference type="SUPFAM" id="SSF51735">
    <property type="entry name" value="NAD(P)-binding Rossmann-fold domains"/>
    <property type="match status" value="1"/>
</dbReference>
<dbReference type="Pfam" id="PF00107">
    <property type="entry name" value="ADH_zinc_N"/>
    <property type="match status" value="1"/>
</dbReference>
<dbReference type="KEGG" id="kqi:F1D05_37405"/>
<gene>
    <name evidence="2" type="ORF">F1D05_37405</name>
</gene>
<reference evidence="2 3" key="2">
    <citation type="journal article" date="2020" name="Microbiol. Resour. Announc.">
        <title>Antarctic desert soil bacteria exhibit high novel natural product potential, evaluated through long-read genome sequencing and comparative genomics.</title>
        <authorList>
            <person name="Benaud N."/>
            <person name="Edwards R.J."/>
            <person name="Amos T.G."/>
            <person name="D'Agostino P.M."/>
            <person name="Gutierrez-Chavez C."/>
            <person name="Montgomery K."/>
            <person name="Nicetic I."/>
            <person name="Ferrari B.C."/>
        </authorList>
    </citation>
    <scope>NUCLEOTIDE SEQUENCE [LARGE SCALE GENOMIC DNA]</scope>
    <source>
        <strain evidence="2 3">SPB151</strain>
    </source>
</reference>
<proteinExistence type="predicted"/>
<dbReference type="SMART" id="SM00829">
    <property type="entry name" value="PKS_ER"/>
    <property type="match status" value="1"/>
</dbReference>
<organism evidence="2 3">
    <name type="scientific">Kribbella qitaiheensis</name>
    <dbReference type="NCBI Taxonomy" id="1544730"/>
    <lineage>
        <taxon>Bacteria</taxon>
        <taxon>Bacillati</taxon>
        <taxon>Actinomycetota</taxon>
        <taxon>Actinomycetes</taxon>
        <taxon>Propionibacteriales</taxon>
        <taxon>Kribbellaceae</taxon>
        <taxon>Kribbella</taxon>
    </lineage>
</organism>
<keyword evidence="3" id="KW-1185">Reference proteome</keyword>
<feature type="domain" description="Enoyl reductase (ER)" evidence="1">
    <location>
        <begin position="10"/>
        <end position="317"/>
    </location>
</feature>
<dbReference type="Proteomes" id="UP000515563">
    <property type="component" value="Chromosome"/>
</dbReference>
<dbReference type="PANTHER" id="PTHR43677">
    <property type="entry name" value="SHORT-CHAIN DEHYDROGENASE/REDUCTASE"/>
    <property type="match status" value="1"/>
</dbReference>
<sequence length="320" mass="33300">MRAAVVTEFGGPEVVQVQEWPEPVAGEGQALVDVELTDVIWVETAIRRGAFGDHFDVSPPYVPGSSLGGRVLSVGAGVDEEWIGKTVLGRVDGFGAHAERVVVQADSLVEVPEELNLETAVAAIGDGFTALLIEHAAPDLQGKEVLITAAAGGMGLLLIQIAHQAGAHVVAAARGQAKLDLAKAQGADVVIDYTTPGWEKLVLDATLGVDVVFEGAGGKLGAAAFSTVKDGGWFSAHGAPSGGFAEYDPAEAELRGITVRGIKDVQADSQQVSKGDVIKRVLAGELVPVIDRTFGLDQLGDAHRAIENRALLGKSLLRIR</sequence>
<dbReference type="RefSeq" id="WP_185444953.1">
    <property type="nucleotide sequence ID" value="NZ_CP043661.1"/>
</dbReference>
<dbReference type="SUPFAM" id="SSF50129">
    <property type="entry name" value="GroES-like"/>
    <property type="match status" value="1"/>
</dbReference>